<dbReference type="GO" id="GO:0005737">
    <property type="term" value="C:cytoplasm"/>
    <property type="evidence" value="ECO:0007669"/>
    <property type="project" value="TreeGrafter"/>
</dbReference>
<gene>
    <name evidence="7" type="ORF">SAMN05444354_12919</name>
</gene>
<dbReference type="Pfam" id="PF13193">
    <property type="entry name" value="AMP-binding_C"/>
    <property type="match status" value="1"/>
</dbReference>
<dbReference type="InterPro" id="IPR045851">
    <property type="entry name" value="AMP-bd_C_sf"/>
</dbReference>
<dbReference type="InterPro" id="IPR041464">
    <property type="entry name" value="TubC_N"/>
</dbReference>
<dbReference type="Gene3D" id="3.30.559.30">
    <property type="entry name" value="Nonribosomal peptide synthetase, condensation domain"/>
    <property type="match status" value="1"/>
</dbReference>
<evidence type="ECO:0000256" key="2">
    <source>
        <dbReference type="ARBA" id="ARBA00004924"/>
    </source>
</evidence>
<keyword evidence="3" id="KW-0596">Phosphopantetheine</keyword>
<dbReference type="InterPro" id="IPR023213">
    <property type="entry name" value="CAT-like_dom_sf"/>
</dbReference>
<dbReference type="PANTHER" id="PTHR45527">
    <property type="entry name" value="NONRIBOSOMAL PEPTIDE SYNTHETASE"/>
    <property type="match status" value="1"/>
</dbReference>
<dbReference type="GO" id="GO:0016491">
    <property type="term" value="F:oxidoreductase activity"/>
    <property type="evidence" value="ECO:0007669"/>
    <property type="project" value="InterPro"/>
</dbReference>
<dbReference type="InterPro" id="IPR036736">
    <property type="entry name" value="ACP-like_sf"/>
</dbReference>
<dbReference type="PANTHER" id="PTHR45527:SF10">
    <property type="entry name" value="PYOCHELIN SYNTHASE PCHF"/>
    <property type="match status" value="1"/>
</dbReference>
<dbReference type="CDD" id="cd02142">
    <property type="entry name" value="McbC_SagB-like_oxidoreductase"/>
    <property type="match status" value="1"/>
</dbReference>
<feature type="domain" description="Carrier" evidence="6">
    <location>
        <begin position="1032"/>
        <end position="1107"/>
    </location>
</feature>
<evidence type="ECO:0000256" key="4">
    <source>
        <dbReference type="ARBA" id="ARBA00022553"/>
    </source>
</evidence>
<dbReference type="Gene3D" id="3.40.50.980">
    <property type="match status" value="2"/>
</dbReference>
<accession>A0A1H8DB31</accession>
<dbReference type="GO" id="GO:0044550">
    <property type="term" value="P:secondary metabolite biosynthetic process"/>
    <property type="evidence" value="ECO:0007669"/>
    <property type="project" value="UniProtKB-ARBA"/>
</dbReference>
<dbReference type="CDD" id="cd12114">
    <property type="entry name" value="A_NRPS_TlmIV_like"/>
    <property type="match status" value="1"/>
</dbReference>
<dbReference type="Gene3D" id="3.30.300.30">
    <property type="match status" value="1"/>
</dbReference>
<dbReference type="EMBL" id="FOAP01000029">
    <property type="protein sequence ID" value="SEN04581.1"/>
    <property type="molecule type" value="Genomic_DNA"/>
</dbReference>
<name>A0A1H8DB31_STIAU</name>
<evidence type="ECO:0000313" key="7">
    <source>
        <dbReference type="EMBL" id="SEN04581.1"/>
    </source>
</evidence>
<dbReference type="Gene3D" id="3.40.109.10">
    <property type="entry name" value="NADH Oxidase"/>
    <property type="match status" value="1"/>
</dbReference>
<reference evidence="8" key="1">
    <citation type="submission" date="2016-10" db="EMBL/GenBank/DDBJ databases">
        <authorList>
            <person name="Varghese N."/>
            <person name="Submissions S."/>
        </authorList>
    </citation>
    <scope>NUCLEOTIDE SEQUENCE [LARGE SCALE GENOMIC DNA]</scope>
    <source>
        <strain evidence="8">DSM 17044</strain>
    </source>
</reference>
<evidence type="ECO:0000256" key="5">
    <source>
        <dbReference type="ARBA" id="ARBA00022598"/>
    </source>
</evidence>
<dbReference type="Pfam" id="PF00881">
    <property type="entry name" value="Nitroreductase"/>
    <property type="match status" value="1"/>
</dbReference>
<evidence type="ECO:0000256" key="1">
    <source>
        <dbReference type="ARBA" id="ARBA00001957"/>
    </source>
</evidence>
<dbReference type="Pfam" id="PF00501">
    <property type="entry name" value="AMP-binding"/>
    <property type="match status" value="1"/>
</dbReference>
<dbReference type="SUPFAM" id="SSF55469">
    <property type="entry name" value="FMN-dependent nitroreductase-like"/>
    <property type="match status" value="1"/>
</dbReference>
<dbReference type="FunFam" id="3.30.559.30:FF:000006">
    <property type="entry name" value="Yersiniabactin polyketide/non-ribosomal peptide synthetase"/>
    <property type="match status" value="1"/>
</dbReference>
<dbReference type="InterPro" id="IPR057737">
    <property type="entry name" value="Condensation_MtbB-like"/>
</dbReference>
<evidence type="ECO:0000313" key="8">
    <source>
        <dbReference type="Proteomes" id="UP000182719"/>
    </source>
</evidence>
<dbReference type="SUPFAM" id="SSF56801">
    <property type="entry name" value="Acetyl-CoA synthetase-like"/>
    <property type="match status" value="1"/>
</dbReference>
<comment type="cofactor">
    <cofactor evidence="1">
        <name>pantetheine 4'-phosphate</name>
        <dbReference type="ChEBI" id="CHEBI:47942"/>
    </cofactor>
</comment>
<dbReference type="InterPro" id="IPR000415">
    <property type="entry name" value="Nitroreductase-like"/>
</dbReference>
<dbReference type="InterPro" id="IPR025110">
    <property type="entry name" value="AMP-bd_C"/>
</dbReference>
<dbReference type="NCBIfam" id="TIGR01733">
    <property type="entry name" value="AA-adenyl-dom"/>
    <property type="match status" value="1"/>
</dbReference>
<dbReference type="Pfam" id="PF00550">
    <property type="entry name" value="PP-binding"/>
    <property type="match status" value="1"/>
</dbReference>
<dbReference type="FunFam" id="3.30.559.10:FF:000023">
    <property type="entry name" value="Non-ribosomal peptide synthetase"/>
    <property type="match status" value="1"/>
</dbReference>
<dbReference type="Gene3D" id="1.10.10.1830">
    <property type="entry name" value="Non-ribosomal peptide synthase, adenylation domain"/>
    <property type="match status" value="1"/>
</dbReference>
<comment type="pathway">
    <text evidence="2">Siderophore biosynthesis.</text>
</comment>
<dbReference type="Gene3D" id="1.10.1200.10">
    <property type="entry name" value="ACP-like"/>
    <property type="match status" value="1"/>
</dbReference>
<dbReference type="Pfam" id="PF00668">
    <property type="entry name" value="Condensation"/>
    <property type="match status" value="1"/>
</dbReference>
<dbReference type="Gene3D" id="2.30.38.10">
    <property type="entry name" value="Luciferase, Domain 3"/>
    <property type="match status" value="1"/>
</dbReference>
<dbReference type="InterPro" id="IPR009081">
    <property type="entry name" value="PP-bd_ACP"/>
</dbReference>
<dbReference type="Gene3D" id="3.30.559.10">
    <property type="entry name" value="Chloramphenicol acetyltransferase-like domain"/>
    <property type="match status" value="1"/>
</dbReference>
<protein>
    <submittedName>
        <fullName evidence="7">Amino acid adenylation domain-containing protein</fullName>
    </submittedName>
</protein>
<dbReference type="PROSITE" id="PS50075">
    <property type="entry name" value="CARRIER"/>
    <property type="match status" value="1"/>
</dbReference>
<dbReference type="InterPro" id="IPR001242">
    <property type="entry name" value="Condensation_dom"/>
</dbReference>
<dbReference type="InterPro" id="IPR010071">
    <property type="entry name" value="AA_adenyl_dom"/>
</dbReference>
<keyword evidence="5" id="KW-0436">Ligase</keyword>
<dbReference type="SUPFAM" id="SSF52777">
    <property type="entry name" value="CoA-dependent acyltransferases"/>
    <property type="match status" value="2"/>
</dbReference>
<dbReference type="InterPro" id="IPR029479">
    <property type="entry name" value="Nitroreductase"/>
</dbReference>
<evidence type="ECO:0000259" key="6">
    <source>
        <dbReference type="PROSITE" id="PS50075"/>
    </source>
</evidence>
<dbReference type="FunFam" id="3.40.50.12780:FF:000012">
    <property type="entry name" value="Non-ribosomal peptide synthetase"/>
    <property type="match status" value="1"/>
</dbReference>
<organism evidence="7 8">
    <name type="scientific">Stigmatella aurantiaca</name>
    <dbReference type="NCBI Taxonomy" id="41"/>
    <lineage>
        <taxon>Bacteria</taxon>
        <taxon>Pseudomonadati</taxon>
        <taxon>Myxococcota</taxon>
        <taxon>Myxococcia</taxon>
        <taxon>Myxococcales</taxon>
        <taxon>Cystobacterineae</taxon>
        <taxon>Archangiaceae</taxon>
        <taxon>Stigmatella</taxon>
    </lineage>
</organism>
<dbReference type="GO" id="GO:0043041">
    <property type="term" value="P:amino acid activation for nonribosomal peptide biosynthetic process"/>
    <property type="evidence" value="ECO:0007669"/>
    <property type="project" value="TreeGrafter"/>
</dbReference>
<evidence type="ECO:0000256" key="3">
    <source>
        <dbReference type="ARBA" id="ARBA00022450"/>
    </source>
</evidence>
<keyword evidence="4" id="KW-0597">Phosphoprotein</keyword>
<dbReference type="GO" id="GO:0031177">
    <property type="term" value="F:phosphopantetheine binding"/>
    <property type="evidence" value="ECO:0007669"/>
    <property type="project" value="TreeGrafter"/>
</dbReference>
<dbReference type="GO" id="GO:0016874">
    <property type="term" value="F:ligase activity"/>
    <property type="evidence" value="ECO:0007669"/>
    <property type="project" value="UniProtKB-KW"/>
</dbReference>
<dbReference type="CDD" id="cd19535">
    <property type="entry name" value="Cyc_NRPS"/>
    <property type="match status" value="1"/>
</dbReference>
<dbReference type="Proteomes" id="UP000182719">
    <property type="component" value="Unassembled WGS sequence"/>
</dbReference>
<dbReference type="SUPFAM" id="SSF47336">
    <property type="entry name" value="ACP-like"/>
    <property type="match status" value="1"/>
</dbReference>
<dbReference type="InterPro" id="IPR044894">
    <property type="entry name" value="TubC_N_sf"/>
</dbReference>
<dbReference type="InterPro" id="IPR000873">
    <property type="entry name" value="AMP-dep_synth/lig_dom"/>
</dbReference>
<sequence length="1337" mass="147466">MNAPALISELTRIGVELKVEDEHLRVRAARGVLTPELQKLIATHKAEMIQLLRPAVATPNASLQFEPFPLTDIQETYFVGRGMDFGLSGMSCHLYHELDTRGLDVARLSRAWQRLIEQHVMLRSVVLPSGEQRVLESVPPFSIPVLDLRGQASTVVDAKLAEIRKELSTRSTPPGQWPTFELRATLLDDGRTRIHFDFDAITADASAVLTLLEEWREFYLSPDRPLKPVPITFRDHVLAEEAARDTDSFRQAQAYWMERLKTMPDAPALPIATEPERLMRPSFGRLSGRLDAARWARLKEHAANAGLTASGVVCAAFSEVLGTWSETPHFTLNLTLFRRLPIHPEVDRLLGDFTTNVLLEVDRSGESFTARAVRLRDQLAEDLEHTHFSGVRVMRERAQMKKGNGAIMPVVFTSLLGHRSRVPGGGSPFNWLGEVVYAITQTPQMWLDHQVREESGALYCHWDSPEGLFPQSMLEGAFEAYMDLLGRLADDGACWEQSTVVRLPASQRAQREAFNATAAPIPESRLDTLFLAQAEQGPQRAAILESSAKITYGELLGQAGSLAAHLVELGAKPNELTAVVLEKGWRQAVAVMAVHLAGSAYLPLDPALPEERRRLLLEEGQVKVVLTESHLAQRLSWPEGIRVVAIADAARGTPPRLPARATSDLAYCIYTSGSTGRPKGVMIEHRAAANTLLDLNERFGVGPSDRVFALSALGFDLSVYDIFGSLAAGAAIVMPQPEASRDPAHWLQMIREQGVTIWNSVPTLMEMLVDLVESRGEMLPASLRLVLMSGDWIPVTLPDRIRKLSPHIKVISMGGATEASIWSIIHPIGRVDPSARSIPYGRPMLNQRFYVLDERLAPRPDYVPGDLYIGGVGLAQGYFRDEETTRARFIAHPQTGERLYRTGDMGRFLPEGEIEFLGRKDFQVKIAGHRIELGEIEAALVRHPSIREAVVAAPGERTSRRLVAYLVPVEGQEPPSDEALRAFLGAALPQYMVPAVFVRLEQLPLSSNGKVDRKALPEPVLQPTRTSSLTDARGGKILATVMRLVAEVLKRPEIEPGAGLLQMGATSVELIKLAMLLEQEFGSRPTITEILSLRNASEIAGYYVERQPVEETPESKAAEPSPAGIRRFDSGAVTAQLASPPEDDERRQRYFKRLSHRTFSAEPLDAQVLGRLLSCLAPLKVEGQLKYQYGSAGGIYGVQTYLFIGAGRVRGLEAGAYYHDPLRHTLVHLGGAGTSGAALHTAANASMAERSAFSLFLVGDRRAISQRYGDKWRDLALIETGLMAQLLETSAAEAELGLCQLDEVRFEELRKVLRLEEEHVYLHGLVGGGIAWEEGSL</sequence>
<keyword evidence="8" id="KW-1185">Reference proteome</keyword>
<dbReference type="Pfam" id="PF18563">
    <property type="entry name" value="TubC_N"/>
    <property type="match status" value="1"/>
</dbReference>
<proteinExistence type="predicted"/>
<dbReference type="FunFam" id="3.30.300.30:FF:000010">
    <property type="entry name" value="Enterobactin synthetase component F"/>
    <property type="match status" value="1"/>
</dbReference>
<dbReference type="RefSeq" id="WP_177241555.1">
    <property type="nucleotide sequence ID" value="NZ_FOAP01000029.1"/>
</dbReference>